<dbReference type="EMBL" id="PQXL01000002">
    <property type="protein sequence ID" value="THV55886.1"/>
    <property type="molecule type" value="Genomic_DNA"/>
</dbReference>
<evidence type="ECO:0000313" key="2">
    <source>
        <dbReference type="Proteomes" id="UP000308671"/>
    </source>
</evidence>
<name>A0A4V4HW58_9HELO</name>
<keyword evidence="2" id="KW-1185">Reference proteome</keyword>
<gene>
    <name evidence="1" type="ORF">BGAL_0002g00410</name>
</gene>
<dbReference type="AlphaFoldDB" id="A0A4V4HW58"/>
<comment type="caution">
    <text evidence="1">The sequence shown here is derived from an EMBL/GenBank/DDBJ whole genome shotgun (WGS) entry which is preliminary data.</text>
</comment>
<dbReference type="Proteomes" id="UP000308671">
    <property type="component" value="Unassembled WGS sequence"/>
</dbReference>
<reference evidence="1 2" key="1">
    <citation type="submission" date="2017-12" db="EMBL/GenBank/DDBJ databases">
        <title>Comparative genomics of Botrytis spp.</title>
        <authorList>
            <person name="Valero-Jimenez C.A."/>
            <person name="Tapia P."/>
            <person name="Veloso J."/>
            <person name="Silva-Moreno E."/>
            <person name="Staats M."/>
            <person name="Valdes J.H."/>
            <person name="Van Kan J.A.L."/>
        </authorList>
    </citation>
    <scope>NUCLEOTIDE SEQUENCE [LARGE SCALE GENOMIC DNA]</scope>
    <source>
        <strain evidence="1 2">MUCL435</strain>
    </source>
</reference>
<accession>A0A4V4HW58</accession>
<evidence type="ECO:0000313" key="1">
    <source>
        <dbReference type="EMBL" id="THV55886.1"/>
    </source>
</evidence>
<proteinExistence type="predicted"/>
<sequence length="76" mass="8752">MTCIKPKPAPPHRTAQHNAYAYAYSAHTERQKIDNGEVASTMYWRLRGLSEASRRLWIFQSETGGTKGRILNLFDR</sequence>
<protein>
    <submittedName>
        <fullName evidence="1">Uncharacterized protein</fullName>
    </submittedName>
</protein>
<organism evidence="1 2">
    <name type="scientific">Botrytis galanthina</name>
    <dbReference type="NCBI Taxonomy" id="278940"/>
    <lineage>
        <taxon>Eukaryota</taxon>
        <taxon>Fungi</taxon>
        <taxon>Dikarya</taxon>
        <taxon>Ascomycota</taxon>
        <taxon>Pezizomycotina</taxon>
        <taxon>Leotiomycetes</taxon>
        <taxon>Helotiales</taxon>
        <taxon>Sclerotiniaceae</taxon>
        <taxon>Botrytis</taxon>
    </lineage>
</organism>